<dbReference type="PANTHER" id="PTHR30545">
    <property type="entry name" value="SUGAR FERMENTATION STIMULATION PROTEIN A"/>
    <property type="match status" value="1"/>
</dbReference>
<feature type="domain" description="SfsA N-terminal OB" evidence="3">
    <location>
        <begin position="17"/>
        <end position="87"/>
    </location>
</feature>
<dbReference type="RefSeq" id="WP_354635216.1">
    <property type="nucleotide sequence ID" value="NZ_CP159837.1"/>
</dbReference>
<evidence type="ECO:0000256" key="1">
    <source>
        <dbReference type="HAMAP-Rule" id="MF_00095"/>
    </source>
</evidence>
<gene>
    <name evidence="1 4" type="primary">sfsA</name>
    <name evidence="4" type="ORF">ABWT76_005256</name>
</gene>
<dbReference type="Pfam" id="PF03749">
    <property type="entry name" value="SfsA"/>
    <property type="match status" value="1"/>
</dbReference>
<dbReference type="EMBL" id="CP159837">
    <property type="protein sequence ID" value="XCM36493.1"/>
    <property type="molecule type" value="Genomic_DNA"/>
</dbReference>
<evidence type="ECO:0000259" key="3">
    <source>
        <dbReference type="Pfam" id="PF17746"/>
    </source>
</evidence>
<dbReference type="InterPro" id="IPR005224">
    <property type="entry name" value="SfsA"/>
</dbReference>
<dbReference type="HAMAP" id="MF_00095">
    <property type="entry name" value="SfsA"/>
    <property type="match status" value="1"/>
</dbReference>
<dbReference type="GO" id="GO:0003677">
    <property type="term" value="F:DNA binding"/>
    <property type="evidence" value="ECO:0007669"/>
    <property type="project" value="InterPro"/>
</dbReference>
<comment type="similarity">
    <text evidence="1">Belongs to the SfsA family.</text>
</comment>
<dbReference type="Gene3D" id="3.40.1350.60">
    <property type="match status" value="1"/>
</dbReference>
<dbReference type="InterPro" id="IPR041465">
    <property type="entry name" value="SfsA_N"/>
</dbReference>
<feature type="domain" description="Sugar fermentation stimulation protein C-terminal" evidence="2">
    <location>
        <begin position="91"/>
        <end position="231"/>
    </location>
</feature>
<name>A0AAU8JCL8_9CYAN</name>
<dbReference type="InterPro" id="IPR040452">
    <property type="entry name" value="SfsA_C"/>
</dbReference>
<dbReference type="AlphaFoldDB" id="A0AAU8JCL8"/>
<evidence type="ECO:0000313" key="4">
    <source>
        <dbReference type="EMBL" id="XCM36493.1"/>
    </source>
</evidence>
<dbReference type="NCBIfam" id="TIGR00230">
    <property type="entry name" value="sfsA"/>
    <property type="match status" value="1"/>
</dbReference>
<dbReference type="PANTHER" id="PTHR30545:SF2">
    <property type="entry name" value="SUGAR FERMENTATION STIMULATION PROTEIN A"/>
    <property type="match status" value="1"/>
</dbReference>
<reference evidence="4" key="1">
    <citation type="submission" date="2024-07" db="EMBL/GenBank/DDBJ databases">
        <authorList>
            <person name="Kim Y.J."/>
            <person name="Jeong J.Y."/>
        </authorList>
    </citation>
    <scope>NUCLEOTIDE SEQUENCE</scope>
    <source>
        <strain evidence="4">GIHE-MW2</strain>
    </source>
</reference>
<proteinExistence type="inferred from homology"/>
<dbReference type="Pfam" id="PF17746">
    <property type="entry name" value="SfsA_N"/>
    <property type="match status" value="1"/>
</dbReference>
<dbReference type="Gene3D" id="2.40.50.580">
    <property type="match status" value="1"/>
</dbReference>
<accession>A0AAU8JCL8</accession>
<protein>
    <recommendedName>
        <fullName evidence="1">Sugar fermentation stimulation protein homolog</fullName>
    </recommendedName>
</protein>
<organism evidence="4">
    <name type="scientific">Planktothricoides raciborskii GIHE-MW2</name>
    <dbReference type="NCBI Taxonomy" id="2792601"/>
    <lineage>
        <taxon>Bacteria</taxon>
        <taxon>Bacillati</taxon>
        <taxon>Cyanobacteriota</taxon>
        <taxon>Cyanophyceae</taxon>
        <taxon>Oscillatoriophycideae</taxon>
        <taxon>Oscillatoriales</taxon>
        <taxon>Oscillatoriaceae</taxon>
        <taxon>Planktothricoides</taxon>
    </lineage>
</organism>
<evidence type="ECO:0000259" key="2">
    <source>
        <dbReference type="Pfam" id="PF03749"/>
    </source>
</evidence>
<dbReference type="CDD" id="cd22359">
    <property type="entry name" value="SfsA-like_bacterial"/>
    <property type="match status" value="1"/>
</dbReference>
<sequence>MTDFIYPFPPLFPGILIKRYKRFLADIELTTGEKITAHCANPGKMLGLSEPGFRVMVSRSDNPKRKLAYSLELVEAKNQYQATWVGVNTSLPNQVIKLALENRIFPQLGDYKTVKPEVRYGQDNKSRVDFLLTGNSGNSPIYVEVKNVTWADGNIARFPDAVTTRGQKHLQELMGIVAAGGRAVTLYFINRNDCTHFAPGDSIDPVYGAKLREAIACGMEILPCRFEPSPQGVKFLGFAELCVND</sequence>